<sequence length="85" mass="10023">MLPKEKLQEELKQLTQSMTAEQLGKAMIYIKSLISQSWDEYLKNIPYDDEPWTEEDEIAVREAKNDIERGEVYSLEEVMRELGDL</sequence>
<dbReference type="AlphaFoldDB" id="A0A2U3LJJ6"/>
<accession>A0A2U3LJJ6</accession>
<gene>
    <name evidence="1" type="ORF">SBF1_5540004</name>
</gene>
<dbReference type="EMBL" id="OMOF01000506">
    <property type="protein sequence ID" value="SPF52038.1"/>
    <property type="molecule type" value="Genomic_DNA"/>
</dbReference>
<proteinExistence type="predicted"/>
<protein>
    <submittedName>
        <fullName evidence="1">Uncharacterized protein</fullName>
    </submittedName>
</protein>
<evidence type="ECO:0000313" key="2">
    <source>
        <dbReference type="Proteomes" id="UP000238916"/>
    </source>
</evidence>
<reference evidence="2" key="1">
    <citation type="submission" date="2018-02" db="EMBL/GenBank/DDBJ databases">
        <authorList>
            <person name="Hausmann B."/>
        </authorList>
    </citation>
    <scope>NUCLEOTIDE SEQUENCE [LARGE SCALE GENOMIC DNA]</scope>
    <source>
        <strain evidence="2">Peat soil MAG SbF1</strain>
    </source>
</reference>
<name>A0A2U3LJJ6_9FIRM</name>
<dbReference type="Proteomes" id="UP000238916">
    <property type="component" value="Unassembled WGS sequence"/>
</dbReference>
<evidence type="ECO:0000313" key="1">
    <source>
        <dbReference type="EMBL" id="SPF52038.1"/>
    </source>
</evidence>
<organism evidence="1 2">
    <name type="scientific">Candidatus Desulfosporosinus infrequens</name>
    <dbReference type="NCBI Taxonomy" id="2043169"/>
    <lineage>
        <taxon>Bacteria</taxon>
        <taxon>Bacillati</taxon>
        <taxon>Bacillota</taxon>
        <taxon>Clostridia</taxon>
        <taxon>Eubacteriales</taxon>
        <taxon>Desulfitobacteriaceae</taxon>
        <taxon>Desulfosporosinus</taxon>
    </lineage>
</organism>
<dbReference type="OrthoDB" id="2627752at2"/>